<evidence type="ECO:0000313" key="2">
    <source>
        <dbReference type="Proteomes" id="UP001596978"/>
    </source>
</evidence>
<reference evidence="2" key="1">
    <citation type="journal article" date="2019" name="Int. J. Syst. Evol. Microbiol.">
        <title>The Global Catalogue of Microorganisms (GCM) 10K type strain sequencing project: providing services to taxonomists for standard genome sequencing and annotation.</title>
        <authorList>
            <consortium name="The Broad Institute Genomics Platform"/>
            <consortium name="The Broad Institute Genome Sequencing Center for Infectious Disease"/>
            <person name="Wu L."/>
            <person name="Ma J."/>
        </authorList>
    </citation>
    <scope>NUCLEOTIDE SEQUENCE [LARGE SCALE GENOMIC DNA]</scope>
    <source>
        <strain evidence="2">CCUG 62952</strain>
    </source>
</reference>
<dbReference type="RefSeq" id="WP_386405237.1">
    <property type="nucleotide sequence ID" value="NZ_JBHTJH010000004.1"/>
</dbReference>
<evidence type="ECO:0000313" key="1">
    <source>
        <dbReference type="EMBL" id="MFD0861710.1"/>
    </source>
</evidence>
<gene>
    <name evidence="1" type="ORF">ACFQ1M_05795</name>
</gene>
<accession>A0ABW3CVB5</accession>
<protein>
    <submittedName>
        <fullName evidence="1">Uncharacterized protein</fullName>
    </submittedName>
</protein>
<dbReference type="EMBL" id="JBHTJH010000004">
    <property type="protein sequence ID" value="MFD0861710.1"/>
    <property type="molecule type" value="Genomic_DNA"/>
</dbReference>
<comment type="caution">
    <text evidence="1">The sequence shown here is derived from an EMBL/GenBank/DDBJ whole genome shotgun (WGS) entry which is preliminary data.</text>
</comment>
<organism evidence="1 2">
    <name type="scientific">Sungkyunkwania multivorans</name>
    <dbReference type="NCBI Taxonomy" id="1173618"/>
    <lineage>
        <taxon>Bacteria</taxon>
        <taxon>Pseudomonadati</taxon>
        <taxon>Bacteroidota</taxon>
        <taxon>Flavobacteriia</taxon>
        <taxon>Flavobacteriales</taxon>
        <taxon>Flavobacteriaceae</taxon>
        <taxon>Sungkyunkwania</taxon>
    </lineage>
</organism>
<sequence length="326" mass="37248">MLYKSIFNINIHHAFFLDDGTSKFLDMTDDEKDVQLLKYNLSEFMMVTPMPASKSTLRNHRMLWRKNPHGIRVLVSVIDVTIDGDDEHQPIIPFADDLALVFEVRASDPFFNNYSNLEDINSHRLYHFTNKKLSTEGGGFANIFTGDGIVDEDYLLSEQGSRLLIHSLAVTGQLNNTVIGTDAITSIPDTDLGTTEAQKILNAYIEREKKNGLLGFVTLHVKGDSDNDLLLYNDDDPNDIKQYLPEDAPSFTLHMVNRSTFWRYIQEKENLSFTTEEEKPLTKNGFVEIVKEDLDPEPSTDLNYPNPDAHLIKLEDDNNYYSEIFI</sequence>
<proteinExistence type="predicted"/>
<name>A0ABW3CVB5_9FLAO</name>
<keyword evidence="2" id="KW-1185">Reference proteome</keyword>
<dbReference type="Proteomes" id="UP001596978">
    <property type="component" value="Unassembled WGS sequence"/>
</dbReference>